<reference evidence="1 2" key="1">
    <citation type="submission" date="2024-04" db="EMBL/GenBank/DDBJ databases">
        <authorList>
            <person name="Fracassetti M."/>
        </authorList>
    </citation>
    <scope>NUCLEOTIDE SEQUENCE [LARGE SCALE GENOMIC DNA]</scope>
</reference>
<keyword evidence="2" id="KW-1185">Reference proteome</keyword>
<name>A0AAV2EE68_9ROSI</name>
<gene>
    <name evidence="1" type="ORF">LTRI10_LOCUS25476</name>
</gene>
<dbReference type="AlphaFoldDB" id="A0AAV2EE68"/>
<dbReference type="Proteomes" id="UP001497516">
    <property type="component" value="Chromosome 4"/>
</dbReference>
<sequence>MVDSASTKLTTLQLKLTWMLQALSGSSSRNGRDPAGSITSCGWSYLIESSPTRKEPRGKSQQAACATTTKTKRKVCNIFSEAARRPKKYGTK</sequence>
<evidence type="ECO:0000313" key="1">
    <source>
        <dbReference type="EMBL" id="CAL1384256.1"/>
    </source>
</evidence>
<organism evidence="1 2">
    <name type="scientific">Linum trigynum</name>
    <dbReference type="NCBI Taxonomy" id="586398"/>
    <lineage>
        <taxon>Eukaryota</taxon>
        <taxon>Viridiplantae</taxon>
        <taxon>Streptophyta</taxon>
        <taxon>Embryophyta</taxon>
        <taxon>Tracheophyta</taxon>
        <taxon>Spermatophyta</taxon>
        <taxon>Magnoliopsida</taxon>
        <taxon>eudicotyledons</taxon>
        <taxon>Gunneridae</taxon>
        <taxon>Pentapetalae</taxon>
        <taxon>rosids</taxon>
        <taxon>fabids</taxon>
        <taxon>Malpighiales</taxon>
        <taxon>Linaceae</taxon>
        <taxon>Linum</taxon>
    </lineage>
</organism>
<protein>
    <submittedName>
        <fullName evidence="1">Uncharacterized protein</fullName>
    </submittedName>
</protein>
<proteinExistence type="predicted"/>
<dbReference type="EMBL" id="OZ034817">
    <property type="protein sequence ID" value="CAL1384256.1"/>
    <property type="molecule type" value="Genomic_DNA"/>
</dbReference>
<accession>A0AAV2EE68</accession>
<evidence type="ECO:0000313" key="2">
    <source>
        <dbReference type="Proteomes" id="UP001497516"/>
    </source>
</evidence>